<proteinExistence type="predicted"/>
<keyword evidence="2" id="KW-0472">Membrane</keyword>
<evidence type="ECO:0000256" key="1">
    <source>
        <dbReference type="SAM" id="MobiDB-lite"/>
    </source>
</evidence>
<feature type="transmembrane region" description="Helical" evidence="2">
    <location>
        <begin position="6"/>
        <end position="24"/>
    </location>
</feature>
<dbReference type="Proteomes" id="UP000652219">
    <property type="component" value="Unassembled WGS sequence"/>
</dbReference>
<organism evidence="3 4">
    <name type="scientific">Colletotrichum sojae</name>
    <dbReference type="NCBI Taxonomy" id="2175907"/>
    <lineage>
        <taxon>Eukaryota</taxon>
        <taxon>Fungi</taxon>
        <taxon>Dikarya</taxon>
        <taxon>Ascomycota</taxon>
        <taxon>Pezizomycotina</taxon>
        <taxon>Sordariomycetes</taxon>
        <taxon>Hypocreomycetidae</taxon>
        <taxon>Glomerellales</taxon>
        <taxon>Glomerellaceae</taxon>
        <taxon>Colletotrichum</taxon>
        <taxon>Colletotrichum orchidearum species complex</taxon>
    </lineage>
</organism>
<dbReference type="AlphaFoldDB" id="A0A8H6IKX3"/>
<reference evidence="3 4" key="1">
    <citation type="journal article" date="2020" name="Phytopathology">
        <title>Genome Sequence Resources of Colletotrichum truncatum, C. plurivorum, C. musicola, and C. sojae: Four Species Pathogenic to Soybean (Glycine max).</title>
        <authorList>
            <person name="Rogerio F."/>
            <person name="Boufleur T.R."/>
            <person name="Ciampi-Guillardi M."/>
            <person name="Sukno S.A."/>
            <person name="Thon M.R."/>
            <person name="Massola Junior N.S."/>
            <person name="Baroncelli R."/>
        </authorList>
    </citation>
    <scope>NUCLEOTIDE SEQUENCE [LARGE SCALE GENOMIC DNA]</scope>
    <source>
        <strain evidence="3 4">LFN0009</strain>
    </source>
</reference>
<keyword evidence="4" id="KW-1185">Reference proteome</keyword>
<feature type="region of interest" description="Disordered" evidence="1">
    <location>
        <begin position="32"/>
        <end position="54"/>
    </location>
</feature>
<evidence type="ECO:0000313" key="3">
    <source>
        <dbReference type="EMBL" id="KAF6781468.1"/>
    </source>
</evidence>
<evidence type="ECO:0000313" key="4">
    <source>
        <dbReference type="Proteomes" id="UP000652219"/>
    </source>
</evidence>
<dbReference type="EMBL" id="WIGN01001015">
    <property type="protein sequence ID" value="KAF6781468.1"/>
    <property type="molecule type" value="Genomic_DNA"/>
</dbReference>
<name>A0A8H6IKX3_9PEZI</name>
<keyword evidence="2" id="KW-1133">Transmembrane helix</keyword>
<feature type="compositionally biased region" description="Low complexity" evidence="1">
    <location>
        <begin position="40"/>
        <end position="50"/>
    </location>
</feature>
<accession>A0A8H6IKX3</accession>
<gene>
    <name evidence="3" type="ORF">CSOJ01_16079</name>
</gene>
<evidence type="ECO:0000256" key="2">
    <source>
        <dbReference type="SAM" id="Phobius"/>
    </source>
</evidence>
<comment type="caution">
    <text evidence="3">The sequence shown here is derived from an EMBL/GenBank/DDBJ whole genome shotgun (WGS) entry which is preliminary data.</text>
</comment>
<sequence length="78" mass="8767">MSGLEVAALVPSIVSAAVAVYDKYRHWRNRARARKDQAQNEELQQSLQQNGPLIQSEYDTDLQRIFSGSAKDSTKTTK</sequence>
<protein>
    <submittedName>
        <fullName evidence="3">Uncharacterized protein</fullName>
    </submittedName>
</protein>
<keyword evidence="2" id="KW-0812">Transmembrane</keyword>